<reference evidence="2 3" key="1">
    <citation type="submission" date="2015-02" db="EMBL/GenBank/DDBJ databases">
        <title>Genome Sequencing of Rickettsiales.</title>
        <authorList>
            <person name="Daugherty S.C."/>
            <person name="Su Q."/>
            <person name="Abolude K."/>
            <person name="Beier-Sexton M."/>
            <person name="Carlyon J.A."/>
            <person name="Carter R."/>
            <person name="Day N.P."/>
            <person name="Dumler S.J."/>
            <person name="Dyachenko V."/>
            <person name="Godinez A."/>
            <person name="Kurtti T.J."/>
            <person name="Lichay M."/>
            <person name="Mullins K.E."/>
            <person name="Ott S."/>
            <person name="Pappas-Brown V."/>
            <person name="Paris D.H."/>
            <person name="Patel P."/>
            <person name="Richards A.L."/>
            <person name="Sadzewicz L."/>
            <person name="Sears K."/>
            <person name="Seidman D."/>
            <person name="Sengamalay N."/>
            <person name="Stenos J."/>
            <person name="Tallon L.J."/>
            <person name="Vincent G."/>
            <person name="Fraser C.M."/>
            <person name="Munderloh U."/>
            <person name="Dunning-Hotopp J.C."/>
        </authorList>
    </citation>
    <scope>NUCLEOTIDE SEQUENCE [LARGE SCALE GENOMIC DNA]</scope>
    <source>
        <strain evidence="2 3">RML An4</strain>
    </source>
</reference>
<protein>
    <submittedName>
        <fullName evidence="2">Putative poly-beta-hydroxybutyrate polymerase domain protein</fullName>
    </submittedName>
</protein>
<evidence type="ECO:0000313" key="3">
    <source>
        <dbReference type="Proteomes" id="UP000033661"/>
    </source>
</evidence>
<keyword evidence="3" id="KW-1185">Reference proteome</keyword>
<organism evidence="2 3">
    <name type="scientific">Rickettsia bellii str. RML An4</name>
    <dbReference type="NCBI Taxonomy" id="1359193"/>
    <lineage>
        <taxon>Bacteria</taxon>
        <taxon>Pseudomonadati</taxon>
        <taxon>Pseudomonadota</taxon>
        <taxon>Alphaproteobacteria</taxon>
        <taxon>Rickettsiales</taxon>
        <taxon>Rickettsiaceae</taxon>
        <taxon>Rickettsieae</taxon>
        <taxon>Rickettsia</taxon>
        <taxon>belli group</taxon>
    </lineage>
</organism>
<dbReference type="AlphaFoldDB" id="A0A0F3Q980"/>
<comment type="caution">
    <text evidence="2">The sequence shown here is derived from an EMBL/GenBank/DDBJ whole genome shotgun (WGS) entry which is preliminary data.</text>
</comment>
<evidence type="ECO:0000313" key="2">
    <source>
        <dbReference type="EMBL" id="KJV89083.1"/>
    </source>
</evidence>
<name>A0A0F3Q980_RICBE</name>
<proteinExistence type="predicted"/>
<accession>A0A0F3Q980</accession>
<dbReference type="InterPro" id="IPR000073">
    <property type="entry name" value="AB_hydrolase_1"/>
</dbReference>
<evidence type="ECO:0000259" key="1">
    <source>
        <dbReference type="Pfam" id="PF00561"/>
    </source>
</evidence>
<dbReference type="Proteomes" id="UP000033661">
    <property type="component" value="Unassembled WGS sequence"/>
</dbReference>
<dbReference type="InterPro" id="IPR029058">
    <property type="entry name" value="AB_hydrolase_fold"/>
</dbReference>
<dbReference type="PATRIC" id="fig|1359193.3.peg.47"/>
<sequence length="260" mass="29960">MGGTFLAIILAYLKVKKLDCTNSATFFTTLLDYTSPGELGVFFNENTMKYIKEDMDLKGYFDGKYLSNTFSLLRANDLIWTFFVNNYLLGKNPMPFDLLYWNADSTNLPAKMYQEYLQNTYYNNLLKEPNTLDVLGTKIDLGKVDCNSFFVAAKEDHIAPWRSIYDGMKLINGDKIFCLTDSGHVAGVVNPPKTTKYNYRLNDDLSLNSREWLLKATEHKGSWWDCWLNWLIKNNTELVKSLDYKNLIAIEEAPGSYVKK</sequence>
<gene>
    <name evidence="2" type="ORF">RBEAN4_0050</name>
</gene>
<dbReference type="PANTHER" id="PTHR36837:SF5">
    <property type="entry name" value="POLY-3-HYDROXYBUTYRATE SYNTHASE"/>
    <property type="match status" value="1"/>
</dbReference>
<dbReference type="Pfam" id="PF00561">
    <property type="entry name" value="Abhydrolase_1"/>
    <property type="match status" value="1"/>
</dbReference>
<dbReference type="EMBL" id="LAOI01000001">
    <property type="protein sequence ID" value="KJV89083.1"/>
    <property type="molecule type" value="Genomic_DNA"/>
</dbReference>
<feature type="domain" description="AB hydrolase-1" evidence="1">
    <location>
        <begin position="63"/>
        <end position="189"/>
    </location>
</feature>
<dbReference type="SUPFAM" id="SSF53474">
    <property type="entry name" value="alpha/beta-Hydrolases"/>
    <property type="match status" value="1"/>
</dbReference>
<dbReference type="PANTHER" id="PTHR36837">
    <property type="entry name" value="POLY(3-HYDROXYALKANOATE) POLYMERASE SUBUNIT PHAC"/>
    <property type="match status" value="1"/>
</dbReference>
<dbReference type="InterPro" id="IPR051321">
    <property type="entry name" value="PHA/PHB_synthase"/>
</dbReference>